<protein>
    <submittedName>
        <fullName evidence="3">Transposase</fullName>
    </submittedName>
</protein>
<proteinExistence type="predicted"/>
<accession>A0A5S3YT59</accession>
<reference evidence="4" key="2">
    <citation type="submission" date="2019-06" db="EMBL/GenBank/DDBJ databases">
        <title>Co-occurence of chitin degradation, pigmentation and bioactivity in marine Pseudoalteromonas.</title>
        <authorList>
            <person name="Sonnenschein E.C."/>
            <person name="Bech P.K."/>
        </authorList>
    </citation>
    <scope>NUCLEOTIDE SEQUENCE [LARGE SCALE GENOMIC DNA]</scope>
    <source>
        <strain evidence="4">S1189</strain>
    </source>
</reference>
<organism evidence="3 4">
    <name type="scientific">Pseudoalteromonas phenolica</name>
    <dbReference type="NCBI Taxonomy" id="161398"/>
    <lineage>
        <taxon>Bacteria</taxon>
        <taxon>Pseudomonadati</taxon>
        <taxon>Pseudomonadota</taxon>
        <taxon>Gammaproteobacteria</taxon>
        <taxon>Alteromonadales</taxon>
        <taxon>Pseudoalteromonadaceae</taxon>
        <taxon>Pseudoalteromonas</taxon>
    </lineage>
</organism>
<evidence type="ECO:0000259" key="2">
    <source>
        <dbReference type="Pfam" id="PF18623"/>
    </source>
</evidence>
<dbReference type="RefSeq" id="WP_138567647.1">
    <property type="nucleotide sequence ID" value="NZ_PNCM01000021.1"/>
</dbReference>
<dbReference type="InterPro" id="IPR041419">
    <property type="entry name" value="TnsE_C"/>
</dbReference>
<gene>
    <name evidence="3" type="ORF">CWB73_11140</name>
</gene>
<evidence type="ECO:0000256" key="1">
    <source>
        <dbReference type="SAM" id="MobiDB-lite"/>
    </source>
</evidence>
<evidence type="ECO:0000313" key="4">
    <source>
        <dbReference type="Proteomes" id="UP000307362"/>
    </source>
</evidence>
<dbReference type="OrthoDB" id="5899304at2"/>
<reference evidence="3 4" key="1">
    <citation type="submission" date="2017-12" db="EMBL/GenBank/DDBJ databases">
        <authorList>
            <person name="Paulsen S."/>
            <person name="Gram L.K."/>
        </authorList>
    </citation>
    <scope>NUCLEOTIDE SEQUENCE [LARGE SCALE GENOMIC DNA]</scope>
    <source>
        <strain evidence="3 4">S1189</strain>
    </source>
</reference>
<feature type="region of interest" description="Disordered" evidence="1">
    <location>
        <begin position="275"/>
        <end position="306"/>
    </location>
</feature>
<feature type="region of interest" description="Disordered" evidence="1">
    <location>
        <begin position="331"/>
        <end position="374"/>
    </location>
</feature>
<evidence type="ECO:0000313" key="3">
    <source>
        <dbReference type="EMBL" id="TMP80579.1"/>
    </source>
</evidence>
<sequence>MTQADRFKTLPDNARIQGMGNIFKYHDRKTWDIGIRFNNTSRKSLKFSQLPYLSRQVVLNQTESLQQLGYPIEFTFPSVADLLIAQVSDSGLVKFRDKEEQSQWCFVLKSQDKTIYLPQLELARALFFTNNYFANAALELNILDLEFYVDTTPELDEEAEPADAIIHALSVTQCPKVLFDNLNFRQLLAWLLLNSEAKSSFNSIYQHFIHEREQNAKSIRWNFKFEPPNLAGVTIKGSGWHSEDGKVSFINRINSVLNIDFPDIQNIGFTHPNFVENKQGTGKASGGTYPQKPHERDINADSDGSNENQPALIICDATVIQFNRHVKSHKIYKKAKKPSGANEDGQEPSKLPPDVSTDSENSRGENPRAAIDGLDDKNDDAYMYLNKFESFFQMLEILKEEHGVKIGKPIIRRLPEVGRSKKHLLSYDGSPRCIAIIYIEYQSKGHYLLEVDTSDGKASLATKVLSASALRTKGSLSKLMPEIESRLMEGQISWPKKYFDKLIGQYNHTALQHQKVRSDEGLKFECMKRWAERASFILTEQ</sequence>
<name>A0A5S3YT59_9GAMM</name>
<dbReference type="AlphaFoldDB" id="A0A5S3YT59"/>
<dbReference type="Proteomes" id="UP000307362">
    <property type="component" value="Unassembled WGS sequence"/>
</dbReference>
<dbReference type="EMBL" id="PNCM01000021">
    <property type="protein sequence ID" value="TMP80579.1"/>
    <property type="molecule type" value="Genomic_DNA"/>
</dbReference>
<feature type="domain" description="TnsE C-terminal" evidence="2">
    <location>
        <begin position="386"/>
        <end position="533"/>
    </location>
</feature>
<comment type="caution">
    <text evidence="3">The sequence shown here is derived from an EMBL/GenBank/DDBJ whole genome shotgun (WGS) entry which is preliminary data.</text>
</comment>
<dbReference type="Pfam" id="PF18623">
    <property type="entry name" value="TnsE_C"/>
    <property type="match status" value="1"/>
</dbReference>